<dbReference type="VEuPathDB" id="VectorBase:ASTEI11765"/>
<reference evidence="2" key="1">
    <citation type="journal article" date="2014" name="Genome Biol.">
        <title>Genome analysis of a major urban malaria vector mosquito, Anopheles stephensi.</title>
        <authorList>
            <person name="Jiang X."/>
            <person name="Peery A."/>
            <person name="Hall A.B."/>
            <person name="Sharma A."/>
            <person name="Chen X.G."/>
            <person name="Waterhouse R.M."/>
            <person name="Komissarov A."/>
            <person name="Riehle M.M."/>
            <person name="Shouche Y."/>
            <person name="Sharakhova M.V."/>
            <person name="Lawson D."/>
            <person name="Pakpour N."/>
            <person name="Arensburger P."/>
            <person name="Davidson V.L."/>
            <person name="Eiglmeier K."/>
            <person name="Emrich S."/>
            <person name="George P."/>
            <person name="Kennedy R.C."/>
            <person name="Mane S.P."/>
            <person name="Maslen G."/>
            <person name="Oringanje C."/>
            <person name="Qi Y."/>
            <person name="Settlage R."/>
            <person name="Tojo M."/>
            <person name="Tubio J.M."/>
            <person name="Unger M.F."/>
            <person name="Wang B."/>
            <person name="Vernick K.D."/>
            <person name="Ribeiro J.M."/>
            <person name="James A.A."/>
            <person name="Michel K."/>
            <person name="Riehle M.A."/>
            <person name="Luckhart S."/>
            <person name="Sharakhov I.V."/>
            <person name="Tu Z."/>
        </authorList>
    </citation>
    <scope>NUCLEOTIDE SEQUENCE [LARGE SCALE GENOMIC DNA]</scope>
    <source>
        <strain evidence="2">Indian</strain>
    </source>
</reference>
<evidence type="ECO:0000313" key="1">
    <source>
        <dbReference type="EnsemblMetazoa" id="ASTEI11765-PA"/>
    </source>
</evidence>
<proteinExistence type="predicted"/>
<accession>A0A182YTH9</accession>
<dbReference type="Proteomes" id="UP000076408">
    <property type="component" value="Unassembled WGS sequence"/>
</dbReference>
<keyword evidence="2" id="KW-1185">Reference proteome</keyword>
<evidence type="ECO:0000313" key="2">
    <source>
        <dbReference type="Proteomes" id="UP000076408"/>
    </source>
</evidence>
<evidence type="ECO:0008006" key="3">
    <source>
        <dbReference type="Google" id="ProtNLM"/>
    </source>
</evidence>
<protein>
    <recommendedName>
        <fullName evidence="3">Ig-like domain-containing protein</fullName>
    </recommendedName>
</protein>
<sequence length="46" mass="5227">MLIQRAKSTDSGKYTCLPSTANPMTVHVHVLNGKWQFAMCFAMVRR</sequence>
<organism evidence="1 2">
    <name type="scientific">Anopheles stephensi</name>
    <name type="common">Indo-Pakistan malaria mosquito</name>
    <dbReference type="NCBI Taxonomy" id="30069"/>
    <lineage>
        <taxon>Eukaryota</taxon>
        <taxon>Metazoa</taxon>
        <taxon>Ecdysozoa</taxon>
        <taxon>Arthropoda</taxon>
        <taxon>Hexapoda</taxon>
        <taxon>Insecta</taxon>
        <taxon>Pterygota</taxon>
        <taxon>Neoptera</taxon>
        <taxon>Endopterygota</taxon>
        <taxon>Diptera</taxon>
        <taxon>Nematocera</taxon>
        <taxon>Culicoidea</taxon>
        <taxon>Culicidae</taxon>
        <taxon>Anophelinae</taxon>
        <taxon>Anopheles</taxon>
    </lineage>
</organism>
<reference evidence="1" key="2">
    <citation type="submission" date="2020-05" db="UniProtKB">
        <authorList>
            <consortium name="EnsemblMetazoa"/>
        </authorList>
    </citation>
    <scope>IDENTIFICATION</scope>
    <source>
        <strain evidence="1">Indian</strain>
    </source>
</reference>
<dbReference type="EnsemblMetazoa" id="ASTEI11765-RA">
    <property type="protein sequence ID" value="ASTEI11765-PA"/>
    <property type="gene ID" value="ASTEI11765"/>
</dbReference>
<name>A0A182YTH9_ANOST</name>
<dbReference type="AlphaFoldDB" id="A0A182YTH9"/>